<evidence type="ECO:0000313" key="3">
    <source>
        <dbReference type="EMBL" id="WHS18666.1"/>
    </source>
</evidence>
<gene>
    <name evidence="3" type="ORF">O2U02_10525</name>
</gene>
<dbReference type="RefSeq" id="WP_283475052.1">
    <property type="nucleotide sequence ID" value="NZ_CP114502.1"/>
</dbReference>
<dbReference type="AlphaFoldDB" id="A0ABD7YXF1"/>
<dbReference type="PANTHER" id="PTHR40448">
    <property type="entry name" value="TWO-COMPONENT SENSOR HISTIDINE KINASE"/>
    <property type="match status" value="1"/>
</dbReference>
<accession>A0ABD7YXF1</accession>
<dbReference type="Gene3D" id="3.30.565.10">
    <property type="entry name" value="Histidine kinase-like ATPase, C-terminal domain"/>
    <property type="match status" value="1"/>
</dbReference>
<dbReference type="EMBL" id="CP114510">
    <property type="protein sequence ID" value="WHS18666.1"/>
    <property type="molecule type" value="Genomic_DNA"/>
</dbReference>
<sequence>MGIYIFGMLTTLMIEVITLSYSSKVKFDFLHIVAFILLMIVCIPIKFSNLIMIIGGVLITYHQDNGRDSWLRYIIFVMYSFITTWILQVVLNFYGNKIYDWFNYNNYLGTLVCQSIIFLMQVGIIYWFKDSLEILSMSDSSKKRKMELVAIAFLAIYLIYGSTFNDNYNSWWVSIYVIGLILFWGYIRALALLETKRELDELKDFELQNIENYANKIEEMYQGLRRFRHDYLNILLSMDQAIKSGNLELIEETYTKIMEPSKEKINAAYYDLGKLKHVKTSAIKSILYNKFSYATREGVELEIEINDDVTVQYTRLLDAVRMLSILLDNAIEAALESKEPRLLVAYIKETDIERVIIENSTKVERVEIAPLFKENYTTKSGNRGQGLATVKRLIGHYPNVSLKTSSRDYTFTQELVLNKEEKDENIYFRG</sequence>
<feature type="transmembrane region" description="Helical" evidence="1">
    <location>
        <begin position="73"/>
        <end position="95"/>
    </location>
</feature>
<feature type="transmembrane region" description="Helical" evidence="1">
    <location>
        <begin position="171"/>
        <end position="193"/>
    </location>
</feature>
<dbReference type="PANTHER" id="PTHR40448:SF1">
    <property type="entry name" value="TWO-COMPONENT SENSOR HISTIDINE KINASE"/>
    <property type="match status" value="1"/>
</dbReference>
<name>A0ABD7YXF1_9LACO</name>
<keyword evidence="1" id="KW-1133">Transmembrane helix</keyword>
<feature type="domain" description="Sensor histidine kinase NatK-like C-terminal" evidence="2">
    <location>
        <begin position="316"/>
        <end position="417"/>
    </location>
</feature>
<proteinExistence type="predicted"/>
<evidence type="ECO:0000256" key="1">
    <source>
        <dbReference type="SAM" id="Phobius"/>
    </source>
</evidence>
<dbReference type="SUPFAM" id="SSF55874">
    <property type="entry name" value="ATPase domain of HSP90 chaperone/DNA topoisomerase II/histidine kinase"/>
    <property type="match status" value="1"/>
</dbReference>
<feature type="transmembrane region" description="Helical" evidence="1">
    <location>
        <begin position="148"/>
        <end position="165"/>
    </location>
</feature>
<keyword evidence="3" id="KW-0614">Plasmid</keyword>
<evidence type="ECO:0000313" key="4">
    <source>
        <dbReference type="Proteomes" id="UP001224533"/>
    </source>
</evidence>
<dbReference type="Pfam" id="PF14501">
    <property type="entry name" value="HATPase_c_5"/>
    <property type="match status" value="1"/>
</dbReference>
<feature type="transmembrane region" description="Helical" evidence="1">
    <location>
        <begin position="32"/>
        <end position="61"/>
    </location>
</feature>
<reference evidence="3 4" key="1">
    <citation type="submission" date="2022-12" db="EMBL/GenBank/DDBJ databases">
        <title>Assessment of beneficial effects and identification of host adaptation-associated genes of Ligilactobacillus salivarius isolated from Meles meles.</title>
        <authorList>
            <person name="Wang Y."/>
        </authorList>
    </citation>
    <scope>NUCLEOTIDE SEQUENCE [LARGE SCALE GENOMIC DNA]</scope>
    <source>
        <strain evidence="3 4">S35</strain>
        <plasmid evidence="3 4">unnamed1</plasmid>
    </source>
</reference>
<dbReference type="Proteomes" id="UP001224533">
    <property type="component" value="Plasmid unnamed1"/>
</dbReference>
<evidence type="ECO:0000259" key="2">
    <source>
        <dbReference type="Pfam" id="PF14501"/>
    </source>
</evidence>
<organism evidence="3 4">
    <name type="scientific">Ligilactobacillus salivarius</name>
    <dbReference type="NCBI Taxonomy" id="1624"/>
    <lineage>
        <taxon>Bacteria</taxon>
        <taxon>Bacillati</taxon>
        <taxon>Bacillota</taxon>
        <taxon>Bacilli</taxon>
        <taxon>Lactobacillales</taxon>
        <taxon>Lactobacillaceae</taxon>
        <taxon>Ligilactobacillus</taxon>
    </lineage>
</organism>
<geneLocation type="plasmid" evidence="3 4">
    <name>unnamed1</name>
</geneLocation>
<keyword evidence="1" id="KW-0472">Membrane</keyword>
<protein>
    <submittedName>
        <fullName evidence="3">GHKL domain-containing protein</fullName>
    </submittedName>
</protein>
<dbReference type="InterPro" id="IPR032834">
    <property type="entry name" value="NatK-like_C"/>
</dbReference>
<feature type="transmembrane region" description="Helical" evidence="1">
    <location>
        <begin position="107"/>
        <end position="128"/>
    </location>
</feature>
<keyword evidence="1" id="KW-0812">Transmembrane</keyword>
<dbReference type="InterPro" id="IPR036890">
    <property type="entry name" value="HATPase_C_sf"/>
</dbReference>